<gene>
    <name evidence="1" type="ORF">JZX89_13915</name>
</gene>
<accession>A0ABS3EIR7</accession>
<sequence length="383" mass="40820">MAEKPSGLPPSRMLGVPFSAYDDDNVLDMLKTDLSTFKRHPFFPVSPGITPPFRADAPQPSFNSNGGLCEYIPAVDETVLFGRSSSANKLLPQNERENENKESASAWKFGELSQDYKDAGIGKKYQRGVREYLASGYTRRNPDGKTAHDTDWRGKWKERNFQVAEYTWWKHDKKVAGDSFGDPAKDWASGEYKLGAREGDGKAGFSITKGGIDAKLSAKASAAAAQGKVEVLKDQVISGAAKGAVLKGEVEGEVAFVGNPEEVTGTLKLAAKANVIEGSVNGELCLTPSRVGNPVIKAWNWLFEEHNQLIEDKWDIGVCLGGELQGAVGAQAEASAEAGVKNGKARAEVGAKLGFGLGGGAKVSGGLTGLDKAADLIKGWQGK</sequence>
<dbReference type="Proteomes" id="UP000664699">
    <property type="component" value="Unassembled WGS sequence"/>
</dbReference>
<protein>
    <submittedName>
        <fullName evidence="1">Uncharacterized protein</fullName>
    </submittedName>
</protein>
<name>A0ABS3EIR7_9HYPH</name>
<reference evidence="1 2" key="1">
    <citation type="submission" date="2021-03" db="EMBL/GenBank/DDBJ databases">
        <title>Whole genome sequence of Agrobacterium sp. strain Rnr.</title>
        <authorList>
            <person name="Mafakheri H."/>
            <person name="Taghavi S.M."/>
            <person name="Nemanja K."/>
            <person name="Osdaghi E."/>
        </authorList>
    </citation>
    <scope>NUCLEOTIDE SEQUENCE [LARGE SCALE GENOMIC DNA]</scope>
    <source>
        <strain evidence="1 2">Rnr</strain>
    </source>
</reference>
<organism evidence="1 2">
    <name type="scientific">Agrobacterium burrii</name>
    <dbReference type="NCBI Taxonomy" id="2815339"/>
    <lineage>
        <taxon>Bacteria</taxon>
        <taxon>Pseudomonadati</taxon>
        <taxon>Pseudomonadota</taxon>
        <taxon>Alphaproteobacteria</taxon>
        <taxon>Hyphomicrobiales</taxon>
        <taxon>Rhizobiaceae</taxon>
        <taxon>Rhizobium/Agrobacterium group</taxon>
        <taxon>Agrobacterium</taxon>
        <taxon>Agrobacterium tumefaciens complex</taxon>
    </lineage>
</organism>
<proteinExistence type="predicted"/>
<evidence type="ECO:0000313" key="1">
    <source>
        <dbReference type="EMBL" id="MBO0131846.1"/>
    </source>
</evidence>
<comment type="caution">
    <text evidence="1">The sequence shown here is derived from an EMBL/GenBank/DDBJ whole genome shotgun (WGS) entry which is preliminary data.</text>
</comment>
<dbReference type="RefSeq" id="WP_149900668.1">
    <property type="nucleotide sequence ID" value="NZ_JAFLNA010000006.1"/>
</dbReference>
<keyword evidence="2" id="KW-1185">Reference proteome</keyword>
<evidence type="ECO:0000313" key="2">
    <source>
        <dbReference type="Proteomes" id="UP000664699"/>
    </source>
</evidence>
<dbReference type="EMBL" id="JAFLNA010000006">
    <property type="protein sequence ID" value="MBO0131846.1"/>
    <property type="molecule type" value="Genomic_DNA"/>
</dbReference>